<dbReference type="RefSeq" id="WP_175349612.1">
    <property type="nucleotide sequence ID" value="NZ_JABMCI010000071.1"/>
</dbReference>
<dbReference type="InterPro" id="IPR015057">
    <property type="entry name" value="Rv2632c-like"/>
</dbReference>
<name>A0A7Y6A4R0_9CELL</name>
<reference evidence="2 3" key="1">
    <citation type="submission" date="2020-05" db="EMBL/GenBank/DDBJ databases">
        <title>Genome Sequencing of Type Strains.</title>
        <authorList>
            <person name="Lemaire J.F."/>
            <person name="Inderbitzin P."/>
            <person name="Gregorio O.A."/>
            <person name="Collins S.B."/>
            <person name="Wespe N."/>
            <person name="Knight-Connoni V."/>
        </authorList>
    </citation>
    <scope>NUCLEOTIDE SEQUENCE [LARGE SCALE GENOMIC DNA]</scope>
    <source>
        <strain evidence="2 3">ATCC 25174</strain>
    </source>
</reference>
<comment type="caution">
    <text evidence="2">The sequence shown here is derived from an EMBL/GenBank/DDBJ whole genome shotgun (WGS) entry which is preliminary data.</text>
</comment>
<accession>A0A7Y6A4R0</accession>
<proteinExistence type="predicted"/>
<dbReference type="Proteomes" id="UP000565724">
    <property type="component" value="Unassembled WGS sequence"/>
</dbReference>
<keyword evidence="3" id="KW-1185">Reference proteome</keyword>
<protein>
    <submittedName>
        <fullName evidence="2">DUF1876 family protein</fullName>
    </submittedName>
</protein>
<evidence type="ECO:0000313" key="3">
    <source>
        <dbReference type="Proteomes" id="UP000565724"/>
    </source>
</evidence>
<organism evidence="2 3">
    <name type="scientific">Cellulomonas humilata</name>
    <dbReference type="NCBI Taxonomy" id="144055"/>
    <lineage>
        <taxon>Bacteria</taxon>
        <taxon>Bacillati</taxon>
        <taxon>Actinomycetota</taxon>
        <taxon>Actinomycetes</taxon>
        <taxon>Micrococcales</taxon>
        <taxon>Cellulomonadaceae</taxon>
        <taxon>Cellulomonas</taxon>
    </lineage>
</organism>
<dbReference type="SUPFAM" id="SSF143212">
    <property type="entry name" value="Rv2632c-like"/>
    <property type="match status" value="1"/>
</dbReference>
<dbReference type="Pfam" id="PF08962">
    <property type="entry name" value="Rv2632c-like"/>
    <property type="match status" value="1"/>
</dbReference>
<evidence type="ECO:0000313" key="2">
    <source>
        <dbReference type="EMBL" id="NUU19707.1"/>
    </source>
</evidence>
<dbReference type="EMBL" id="JABMCI010000071">
    <property type="protein sequence ID" value="NUU19707.1"/>
    <property type="molecule type" value="Genomic_DNA"/>
</dbReference>
<dbReference type="AlphaFoldDB" id="A0A7Y6A4R0"/>
<gene>
    <name evidence="2" type="ORF">HP550_20895</name>
</gene>
<evidence type="ECO:0000256" key="1">
    <source>
        <dbReference type="SAM" id="MobiDB-lite"/>
    </source>
</evidence>
<dbReference type="Gene3D" id="3.30.160.240">
    <property type="entry name" value="Rv1738"/>
    <property type="match status" value="1"/>
</dbReference>
<dbReference type="InterPro" id="IPR038070">
    <property type="entry name" value="Rv2632c-like_sf"/>
</dbReference>
<feature type="region of interest" description="Disordered" evidence="1">
    <location>
        <begin position="28"/>
        <end position="54"/>
    </location>
</feature>
<sequence length="93" mass="10375">MTRTWRVRIDLFETDDLRGDGDVTKAHAELTTSSGTRLEGQGRARRAPQDPDVPEIGDELAAARALRDLADRLLRATSEDISALEHEDVHIVR</sequence>